<keyword evidence="5" id="KW-0175">Coiled coil</keyword>
<dbReference type="GO" id="GO:0005524">
    <property type="term" value="F:ATP binding"/>
    <property type="evidence" value="ECO:0007669"/>
    <property type="project" value="UniProtKB-KW"/>
</dbReference>
<dbReference type="Gene3D" id="2.60.34.10">
    <property type="entry name" value="Substrate Binding Domain Of DNAk, Chain A, domain 1"/>
    <property type="match status" value="1"/>
</dbReference>
<dbReference type="InterPro" id="IPR029048">
    <property type="entry name" value="HSP70_C_sf"/>
</dbReference>
<protein>
    <submittedName>
        <fullName evidence="7">Uncharacterized protein</fullName>
    </submittedName>
</protein>
<evidence type="ECO:0000313" key="7">
    <source>
        <dbReference type="EMBL" id="MQL69989.1"/>
    </source>
</evidence>
<dbReference type="PANTHER" id="PTHR19375">
    <property type="entry name" value="HEAT SHOCK PROTEIN 70KDA"/>
    <property type="match status" value="1"/>
</dbReference>
<evidence type="ECO:0000256" key="6">
    <source>
        <dbReference type="SAM" id="MobiDB-lite"/>
    </source>
</evidence>
<keyword evidence="1 4" id="KW-0547">Nucleotide-binding</keyword>
<evidence type="ECO:0000256" key="5">
    <source>
        <dbReference type="SAM" id="Coils"/>
    </source>
</evidence>
<dbReference type="FunFam" id="3.30.420.40:FF:000020">
    <property type="entry name" value="Chaperone protein HscA homolog"/>
    <property type="match status" value="1"/>
</dbReference>
<dbReference type="PROSITE" id="PS00329">
    <property type="entry name" value="HSP70_2"/>
    <property type="match status" value="1"/>
</dbReference>
<dbReference type="PROSITE" id="PS00297">
    <property type="entry name" value="HSP70_1"/>
    <property type="match status" value="1"/>
</dbReference>
<dbReference type="EMBL" id="NMUH01000053">
    <property type="protein sequence ID" value="MQL69989.1"/>
    <property type="molecule type" value="Genomic_DNA"/>
</dbReference>
<sequence length="609" mass="65132">MAIASMLVSRLARSKALASGAAASTFTLASNHLKARPSGGSLLPHRWEAARRAFSSKPDGGDVIGIDLGTTNSCVSVMEGKTPKVIENAEGARTTPSVVAFNQKNELLVGTPAKRQAVTNPMNTLFGTKRLIGRRFDDPQTQKELKMVPYKIVNAPNGDAWVEINGKQYSPSQVGAFVLQKMKETAEAYLGKSVSKAVITVPAYFNDAQRQATKDAGRIAGLEVLRIINEPTAAALSYGMNNKEGLIAVFDLGGGTFDVSILEISNGVFEVKATNGDTFLGGEDFDSALLDYLVNEFKRTENIDLTKDKLAIQRLREAAEKAKVELSSTTQTEINLPFISADASGAKHFNITLTRSKFESLVNHLIERTRKPCISCLKDAGISTKEIDEVLLVGGMTRVPKVQEIVNGIFGKAPSKGVNPDEAVAMGAAIQGGILRGEVKELLLLDVTPLSLGIETLGGIFTRLINRNTTIPTKKSQVFSTAADNQTQVGVKVLQELHAQRDQDRKALIDIKNTADTTIYSTEKSLNEYRTKIPAELAAEIESAIADLRTAMAGDSVEAIKEKMEAANKAVSKIGQHMNQGGGSSSSGSGGSSGGGNQTPEAEYQEAKM</sequence>
<dbReference type="CDD" id="cd11733">
    <property type="entry name" value="ASKHA_NBD_HSP70_HSPA9"/>
    <property type="match status" value="1"/>
</dbReference>
<evidence type="ECO:0000313" key="8">
    <source>
        <dbReference type="Proteomes" id="UP000652761"/>
    </source>
</evidence>
<keyword evidence="2" id="KW-0256">Endoplasmic reticulum</keyword>
<comment type="caution">
    <text evidence="7">The sequence shown here is derived from an EMBL/GenBank/DDBJ whole genome shotgun (WGS) entry which is preliminary data.</text>
</comment>
<dbReference type="Pfam" id="PF00012">
    <property type="entry name" value="HSP70"/>
    <property type="match status" value="2"/>
</dbReference>
<dbReference type="GO" id="GO:0140662">
    <property type="term" value="F:ATP-dependent protein folding chaperone"/>
    <property type="evidence" value="ECO:0007669"/>
    <property type="project" value="InterPro"/>
</dbReference>
<dbReference type="FunFam" id="1.20.1270.10:FF:000001">
    <property type="entry name" value="Molecular chaperone DnaK"/>
    <property type="match status" value="1"/>
</dbReference>
<name>A0A843TN72_COLES</name>
<dbReference type="PROSITE" id="PS01036">
    <property type="entry name" value="HSP70_3"/>
    <property type="match status" value="1"/>
</dbReference>
<dbReference type="NCBIfam" id="NF001413">
    <property type="entry name" value="PRK00290.1"/>
    <property type="match status" value="1"/>
</dbReference>
<organism evidence="7 8">
    <name type="scientific">Colocasia esculenta</name>
    <name type="common">Wild taro</name>
    <name type="synonym">Arum esculentum</name>
    <dbReference type="NCBI Taxonomy" id="4460"/>
    <lineage>
        <taxon>Eukaryota</taxon>
        <taxon>Viridiplantae</taxon>
        <taxon>Streptophyta</taxon>
        <taxon>Embryophyta</taxon>
        <taxon>Tracheophyta</taxon>
        <taxon>Spermatophyta</taxon>
        <taxon>Magnoliopsida</taxon>
        <taxon>Liliopsida</taxon>
        <taxon>Araceae</taxon>
        <taxon>Aroideae</taxon>
        <taxon>Colocasieae</taxon>
        <taxon>Colocasia</taxon>
    </lineage>
</organism>
<evidence type="ECO:0000256" key="2">
    <source>
        <dbReference type="ARBA" id="ARBA00022824"/>
    </source>
</evidence>
<dbReference type="InterPro" id="IPR029047">
    <property type="entry name" value="HSP70_peptide-bd_sf"/>
</dbReference>
<proteinExistence type="inferred from homology"/>
<dbReference type="Gene3D" id="1.20.1270.10">
    <property type="match status" value="1"/>
</dbReference>
<evidence type="ECO:0000256" key="3">
    <source>
        <dbReference type="ARBA" id="ARBA00022840"/>
    </source>
</evidence>
<feature type="region of interest" description="Disordered" evidence="6">
    <location>
        <begin position="573"/>
        <end position="609"/>
    </location>
</feature>
<dbReference type="FunFam" id="3.30.420.40:FF:000004">
    <property type="entry name" value="Molecular chaperone DnaK"/>
    <property type="match status" value="1"/>
</dbReference>
<evidence type="ECO:0000256" key="1">
    <source>
        <dbReference type="ARBA" id="ARBA00022741"/>
    </source>
</evidence>
<dbReference type="FunFam" id="3.90.640.10:FF:000003">
    <property type="entry name" value="Molecular chaperone DnaK"/>
    <property type="match status" value="1"/>
</dbReference>
<gene>
    <name evidence="7" type="ORF">Taro_002305</name>
</gene>
<dbReference type="InterPro" id="IPR013126">
    <property type="entry name" value="Hsp_70_fam"/>
</dbReference>
<dbReference type="SUPFAM" id="SSF100934">
    <property type="entry name" value="Heat shock protein 70kD (HSP70), C-terminal subdomain"/>
    <property type="match status" value="1"/>
</dbReference>
<dbReference type="OrthoDB" id="969991at2759"/>
<reference evidence="7" key="1">
    <citation type="submission" date="2017-07" db="EMBL/GenBank/DDBJ databases">
        <title>Taro Niue Genome Assembly and Annotation.</title>
        <authorList>
            <person name="Atibalentja N."/>
            <person name="Keating K."/>
            <person name="Fields C.J."/>
        </authorList>
    </citation>
    <scope>NUCLEOTIDE SEQUENCE</scope>
    <source>
        <strain evidence="7">Niue_2</strain>
        <tissue evidence="7">Leaf</tissue>
    </source>
</reference>
<comment type="similarity">
    <text evidence="4">Belongs to the heat shock protein 70 family.</text>
</comment>
<keyword evidence="3 4" id="KW-0067">ATP-binding</keyword>
<dbReference type="Proteomes" id="UP000652761">
    <property type="component" value="Unassembled WGS sequence"/>
</dbReference>
<accession>A0A843TN72</accession>
<dbReference type="Gene3D" id="3.30.420.40">
    <property type="match status" value="2"/>
</dbReference>
<dbReference type="SUPFAM" id="SSF100920">
    <property type="entry name" value="Heat shock protein 70kD (HSP70), peptide-binding domain"/>
    <property type="match status" value="1"/>
</dbReference>
<keyword evidence="8" id="KW-1185">Reference proteome</keyword>
<evidence type="ECO:0000256" key="4">
    <source>
        <dbReference type="RuleBase" id="RU003322"/>
    </source>
</evidence>
<dbReference type="GO" id="GO:0009408">
    <property type="term" value="P:response to heat"/>
    <property type="evidence" value="ECO:0007669"/>
    <property type="project" value="UniProtKB-ARBA"/>
</dbReference>
<dbReference type="Gene3D" id="3.90.640.10">
    <property type="entry name" value="Actin, Chain A, domain 4"/>
    <property type="match status" value="1"/>
</dbReference>
<dbReference type="InterPro" id="IPR018181">
    <property type="entry name" value="Heat_shock_70_CS"/>
</dbReference>
<dbReference type="SUPFAM" id="SSF53067">
    <property type="entry name" value="Actin-like ATPase domain"/>
    <property type="match status" value="2"/>
</dbReference>
<feature type="compositionally biased region" description="Gly residues" evidence="6">
    <location>
        <begin position="580"/>
        <end position="597"/>
    </location>
</feature>
<dbReference type="PRINTS" id="PR00301">
    <property type="entry name" value="HEATSHOCK70"/>
</dbReference>
<feature type="coiled-coil region" evidence="5">
    <location>
        <begin position="305"/>
        <end position="332"/>
    </location>
</feature>
<dbReference type="AlphaFoldDB" id="A0A843TN72"/>
<dbReference type="InterPro" id="IPR043129">
    <property type="entry name" value="ATPase_NBD"/>
</dbReference>
<dbReference type="GO" id="GO:0005737">
    <property type="term" value="C:cytoplasm"/>
    <property type="evidence" value="ECO:0007669"/>
    <property type="project" value="UniProtKB-ARBA"/>
</dbReference>